<sequence>MSRTENRARELVSTQALDAGCHLVELCTGRLVTYERKKAFVITYDATSTKVNGRGLTKHKDRTENRTSQANTLLITLDCRDAYGGGGTKFYPPAAKKQPFVVRPVCGGGVTFSPDVEHEGVALTRGARRVVAVFTDECSKKAAPERDAAREAQRLAALQVFGRLKPPSRTTP</sequence>
<dbReference type="AlphaFoldDB" id="A0A8J2WYH0"/>
<accession>A0A8J2WYH0</accession>
<evidence type="ECO:0008006" key="3">
    <source>
        <dbReference type="Google" id="ProtNLM"/>
    </source>
</evidence>
<dbReference type="Gene3D" id="2.60.120.620">
    <property type="entry name" value="q2cbj1_9rhob like domain"/>
    <property type="match status" value="1"/>
</dbReference>
<reference evidence="1" key="1">
    <citation type="submission" date="2021-11" db="EMBL/GenBank/DDBJ databases">
        <authorList>
            <consortium name="Genoscope - CEA"/>
            <person name="William W."/>
        </authorList>
    </citation>
    <scope>NUCLEOTIDE SEQUENCE</scope>
</reference>
<keyword evidence="2" id="KW-1185">Reference proteome</keyword>
<dbReference type="Proteomes" id="UP000789595">
    <property type="component" value="Unassembled WGS sequence"/>
</dbReference>
<dbReference type="OrthoDB" id="206368at2759"/>
<comment type="caution">
    <text evidence="1">The sequence shown here is derived from an EMBL/GenBank/DDBJ whole genome shotgun (WGS) entry which is preliminary data.</text>
</comment>
<protein>
    <recommendedName>
        <fullName evidence="3">Fe2OG dioxygenase domain-containing protein</fullName>
    </recommendedName>
</protein>
<evidence type="ECO:0000313" key="2">
    <source>
        <dbReference type="Proteomes" id="UP000789595"/>
    </source>
</evidence>
<name>A0A8J2WYH0_9STRA</name>
<organism evidence="1 2">
    <name type="scientific">Pelagomonas calceolata</name>
    <dbReference type="NCBI Taxonomy" id="35677"/>
    <lineage>
        <taxon>Eukaryota</taxon>
        <taxon>Sar</taxon>
        <taxon>Stramenopiles</taxon>
        <taxon>Ochrophyta</taxon>
        <taxon>Pelagophyceae</taxon>
        <taxon>Pelagomonadales</taxon>
        <taxon>Pelagomonadaceae</taxon>
        <taxon>Pelagomonas</taxon>
    </lineage>
</organism>
<proteinExistence type="predicted"/>
<evidence type="ECO:0000313" key="1">
    <source>
        <dbReference type="EMBL" id="CAH0372624.1"/>
    </source>
</evidence>
<dbReference type="EMBL" id="CAKKNE010000003">
    <property type="protein sequence ID" value="CAH0372624.1"/>
    <property type="molecule type" value="Genomic_DNA"/>
</dbReference>
<gene>
    <name evidence="1" type="ORF">PECAL_3P26330</name>
</gene>